<protein>
    <submittedName>
        <fullName evidence="1">Enoyl-CoA hydratase/isomerase family protein</fullName>
    </submittedName>
</protein>
<dbReference type="CDD" id="cd06558">
    <property type="entry name" value="crotonase-like"/>
    <property type="match status" value="1"/>
</dbReference>
<dbReference type="InterPro" id="IPR001753">
    <property type="entry name" value="Enoyl-CoA_hydra/iso"/>
</dbReference>
<dbReference type="Pfam" id="PF00378">
    <property type="entry name" value="ECH_1"/>
    <property type="match status" value="1"/>
</dbReference>
<keyword evidence="2" id="KW-1185">Reference proteome</keyword>
<dbReference type="EMBL" id="JBHSBH010000015">
    <property type="protein sequence ID" value="MFC3999610.1"/>
    <property type="molecule type" value="Genomic_DNA"/>
</dbReference>
<evidence type="ECO:0000313" key="2">
    <source>
        <dbReference type="Proteomes" id="UP001595847"/>
    </source>
</evidence>
<dbReference type="NCBIfam" id="NF004796">
    <property type="entry name" value="PRK06144.1"/>
    <property type="match status" value="1"/>
</dbReference>
<reference evidence="2" key="1">
    <citation type="journal article" date="2019" name="Int. J. Syst. Evol. Microbiol.">
        <title>The Global Catalogue of Microorganisms (GCM) 10K type strain sequencing project: providing services to taxonomists for standard genome sequencing and annotation.</title>
        <authorList>
            <consortium name="The Broad Institute Genomics Platform"/>
            <consortium name="The Broad Institute Genome Sequencing Center for Infectious Disease"/>
            <person name="Wu L."/>
            <person name="Ma J."/>
        </authorList>
    </citation>
    <scope>NUCLEOTIDE SEQUENCE [LARGE SCALE GENOMIC DNA]</scope>
    <source>
        <strain evidence="2">TBRC 1826</strain>
    </source>
</reference>
<accession>A0ABV8FTY3</accession>
<dbReference type="RefSeq" id="WP_378538105.1">
    <property type="nucleotide sequence ID" value="NZ_JBHSBH010000015.1"/>
</dbReference>
<dbReference type="InterPro" id="IPR029045">
    <property type="entry name" value="ClpP/crotonase-like_dom_sf"/>
</dbReference>
<dbReference type="Proteomes" id="UP001595847">
    <property type="component" value="Unassembled WGS sequence"/>
</dbReference>
<sequence length="261" mass="28170">MDAHPEPELLVERQGAVLAVTFNRPKARNAMTWGMYEALYEACERADADDGVRVMLLRGAGTDAFVAGTDIGQFTEFRDGADGIAYEERIERVVSRLETVTVPTVAAVRGYCVGGGLALAAVCDLRVADETARFGVPVARTLGNCLSMNTYSLLVHHFGPARTLDVLLRARLYTAEEAGATGFVAEVCAPGDLDGRVAEVLDRLQGHAPLSMWAAKEAVRRLRRSGLPDGDDIVARVFGSDDFAAGVRGFLAKERPQWTGR</sequence>
<evidence type="ECO:0000313" key="1">
    <source>
        <dbReference type="EMBL" id="MFC3999610.1"/>
    </source>
</evidence>
<dbReference type="PANTHER" id="PTHR11941:SF54">
    <property type="entry name" value="ENOYL-COA HYDRATASE, MITOCHONDRIAL"/>
    <property type="match status" value="1"/>
</dbReference>
<dbReference type="SUPFAM" id="SSF52096">
    <property type="entry name" value="ClpP/crotonase"/>
    <property type="match status" value="1"/>
</dbReference>
<dbReference type="PANTHER" id="PTHR11941">
    <property type="entry name" value="ENOYL-COA HYDRATASE-RELATED"/>
    <property type="match status" value="1"/>
</dbReference>
<gene>
    <name evidence="1" type="ORF">ACFOVU_27095</name>
</gene>
<proteinExistence type="predicted"/>
<organism evidence="1 2">
    <name type="scientific">Nocardiopsis sediminis</name>
    <dbReference type="NCBI Taxonomy" id="1778267"/>
    <lineage>
        <taxon>Bacteria</taxon>
        <taxon>Bacillati</taxon>
        <taxon>Actinomycetota</taxon>
        <taxon>Actinomycetes</taxon>
        <taxon>Streptosporangiales</taxon>
        <taxon>Nocardiopsidaceae</taxon>
        <taxon>Nocardiopsis</taxon>
    </lineage>
</organism>
<comment type="caution">
    <text evidence="1">The sequence shown here is derived from an EMBL/GenBank/DDBJ whole genome shotgun (WGS) entry which is preliminary data.</text>
</comment>
<name>A0ABV8FTY3_9ACTN</name>
<dbReference type="Gene3D" id="3.90.226.10">
    <property type="entry name" value="2-enoyl-CoA Hydratase, Chain A, domain 1"/>
    <property type="match status" value="1"/>
</dbReference>